<dbReference type="AlphaFoldDB" id="A0A8J4X4R1"/>
<feature type="compositionally biased region" description="Low complexity" evidence="1">
    <location>
        <begin position="788"/>
        <end position="808"/>
    </location>
</feature>
<feature type="region of interest" description="Disordered" evidence="1">
    <location>
        <begin position="393"/>
        <end position="413"/>
    </location>
</feature>
<dbReference type="Pfam" id="PF15229">
    <property type="entry name" value="POM121"/>
    <property type="match status" value="1"/>
</dbReference>
<organism evidence="2 3">
    <name type="scientific">Clarias magur</name>
    <name type="common">Asian catfish</name>
    <name type="synonym">Macropteronotus magur</name>
    <dbReference type="NCBI Taxonomy" id="1594786"/>
    <lineage>
        <taxon>Eukaryota</taxon>
        <taxon>Metazoa</taxon>
        <taxon>Chordata</taxon>
        <taxon>Craniata</taxon>
        <taxon>Vertebrata</taxon>
        <taxon>Euteleostomi</taxon>
        <taxon>Actinopterygii</taxon>
        <taxon>Neopterygii</taxon>
        <taxon>Teleostei</taxon>
        <taxon>Ostariophysi</taxon>
        <taxon>Siluriformes</taxon>
        <taxon>Clariidae</taxon>
        <taxon>Clarias</taxon>
    </lineage>
</organism>
<dbReference type="InterPro" id="IPR026054">
    <property type="entry name" value="Nucleoporin"/>
</dbReference>
<evidence type="ECO:0000313" key="3">
    <source>
        <dbReference type="Proteomes" id="UP000727407"/>
    </source>
</evidence>
<name>A0A8J4X4R1_CLAMG</name>
<dbReference type="PANTHER" id="PTHR23193">
    <property type="entry name" value="NUCLEAR PORE COMPLEX PROTEIN NUP"/>
    <property type="match status" value="1"/>
</dbReference>
<dbReference type="GO" id="GO:0017056">
    <property type="term" value="F:structural constituent of nuclear pore"/>
    <property type="evidence" value="ECO:0007669"/>
    <property type="project" value="TreeGrafter"/>
</dbReference>
<feature type="compositionally biased region" description="Basic and acidic residues" evidence="1">
    <location>
        <begin position="289"/>
        <end position="300"/>
    </location>
</feature>
<feature type="compositionally biased region" description="Low complexity" evidence="1">
    <location>
        <begin position="705"/>
        <end position="718"/>
    </location>
</feature>
<feature type="compositionally biased region" description="Polar residues" evidence="1">
    <location>
        <begin position="694"/>
        <end position="704"/>
    </location>
</feature>
<evidence type="ECO:0000313" key="2">
    <source>
        <dbReference type="EMBL" id="KAF5892953.1"/>
    </source>
</evidence>
<dbReference type="GO" id="GO:0006606">
    <property type="term" value="P:protein import into nucleus"/>
    <property type="evidence" value="ECO:0007669"/>
    <property type="project" value="TreeGrafter"/>
</dbReference>
<feature type="region of interest" description="Disordered" evidence="1">
    <location>
        <begin position="124"/>
        <end position="143"/>
    </location>
</feature>
<dbReference type="GO" id="GO:0005643">
    <property type="term" value="C:nuclear pore"/>
    <property type="evidence" value="ECO:0007669"/>
    <property type="project" value="TreeGrafter"/>
</dbReference>
<feature type="region of interest" description="Disordered" evidence="1">
    <location>
        <begin position="824"/>
        <end position="870"/>
    </location>
</feature>
<comment type="caution">
    <text evidence="2">The sequence shown here is derived from an EMBL/GenBank/DDBJ whole genome shotgun (WGS) entry which is preliminary data.</text>
</comment>
<accession>A0A8J4X4R1</accession>
<gene>
    <name evidence="2" type="primary">pom121c</name>
    <name evidence="2" type="ORF">DAT39_017338</name>
</gene>
<dbReference type="OrthoDB" id="6510268at2759"/>
<feature type="compositionally biased region" description="Low complexity" evidence="1">
    <location>
        <begin position="269"/>
        <end position="285"/>
    </location>
</feature>
<sequence>MGSYLSKAESPSGTGRPAGSSGSGGNPREQLRERLIRPNHGVPTPNRRLSFGEPVGAAGRFTITPQRHYPLQQLGSSPVGVFPPAQWDSFRKKNILTQRNTPVHSPVTVKIARPDNTIRSPFFDQLNTSGTVPSPGCKARADPCSRETVLNVLRANRKRDVDEDDDERAHEAGQKTKRRRNDSSESSQSVFEPLLANGAPAQLIPKPGSLKRGLNVCVLEESTVKRSRTSSISSVSGCPVSCGVPGSARNPIRSSYSSSQGYPQRRLASTLSSSPLVSPGSSQSQTPERAAKKPREHDETVGNSDSASNTKMATETAPGSGKCTPLPDPPVTSRSDSGGSSGKRKRKIQLVSMCRSDQISLPPPPELGFTITVKDLDMEKKAALTQIQKVLEEPEPEKPSQAPHSSPPAAPSVGIFSQVSSFSSASATPVGSANSLASLTTPAAGLPPAATAVSTPAPAPTIDLTVAPSSTVSVAPIQTAVLPTSATSTTVTATPVANPLLESLKNMKSSSLISVPSLVAATSAAPATSVAVQAPSSVTSTALSFGAVKTEPPTATPQPTVSTAPSSMPSAFAQILAQPLPSSSTILKPAGGNPFGFTSSAPTTCTVSAQPASSTANPTQSTFKPIFAPAMTMAAATAEVKTTPTTFKPIFGSFNEPASSTSSVPATQSSISLFGGVTNTQSASSSLTSSGPTQNPSQSLFGSQSNSHSVAAPVSSSSIQNPTPSVFGGLTTSQTMAVSISSSASNTQNSTQSLFGGLANSQPMTASLLPSSSNNQNPAQSMFRGLASSQPMAASISTSSSSTQNSTSLFGRLGAPKSSFQFGGLSSTPASSGVSTSTTSTSSTNTTLQFGSLKPAPTAPSAAPQNTFAFGQSTDTTSFTGFGMATNTTPMTSSTPATQATFGSPLFSASTGFANPPASSPVKPFAFGASAGRTTVTPLTFGTPASTAAPTFGNSTQSVFGGASTGFGFGNTTALPVSAASVPAPTFTFGAAAATPQNSAASGGFNFTAALSGAQFGTPTPAGQNQGFSFGAGNTDNKSSFGTSTPAFGTQSGPIPFGSPGTPVGGFGAANF</sequence>
<evidence type="ECO:0000256" key="1">
    <source>
        <dbReference type="SAM" id="MobiDB-lite"/>
    </source>
</evidence>
<feature type="region of interest" description="Disordered" evidence="1">
    <location>
        <begin position="155"/>
        <end position="189"/>
    </location>
</feature>
<dbReference type="PANTHER" id="PTHR23193:SF5">
    <property type="entry name" value="NUCLEAR ENVELOPE PORE MEMBRANE PROTEIN POM 121C-RELATED"/>
    <property type="match status" value="1"/>
</dbReference>
<feature type="compositionally biased region" description="Low complexity" evidence="1">
    <location>
        <begin position="826"/>
        <end position="847"/>
    </location>
</feature>
<reference evidence="2" key="1">
    <citation type="submission" date="2020-07" db="EMBL/GenBank/DDBJ databases">
        <title>Clarias magur genome sequencing, assembly and annotation.</title>
        <authorList>
            <person name="Kushwaha B."/>
            <person name="Kumar R."/>
            <person name="Das P."/>
            <person name="Joshi C.G."/>
            <person name="Kumar D."/>
            <person name="Nagpure N.S."/>
            <person name="Pandey M."/>
            <person name="Agarwal S."/>
            <person name="Srivastava S."/>
            <person name="Singh M."/>
            <person name="Sahoo L."/>
            <person name="Jayasankar P."/>
            <person name="Meher P.K."/>
            <person name="Koringa P.G."/>
            <person name="Iquebal M.A."/>
            <person name="Das S.P."/>
            <person name="Bit A."/>
            <person name="Patnaik S."/>
            <person name="Patel N."/>
            <person name="Shah T.M."/>
            <person name="Hinsu A."/>
            <person name="Jena J.K."/>
        </authorList>
    </citation>
    <scope>NUCLEOTIDE SEQUENCE</scope>
    <source>
        <strain evidence="2">CIFAMagur01</strain>
        <tissue evidence="2">Testis</tissue>
    </source>
</reference>
<keyword evidence="3" id="KW-1185">Reference proteome</keyword>
<protein>
    <submittedName>
        <fullName evidence="2">Nuclear envelope pore membrane protein</fullName>
    </submittedName>
</protein>
<dbReference type="EMBL" id="QNUK01000464">
    <property type="protein sequence ID" value="KAF5892953.1"/>
    <property type="molecule type" value="Genomic_DNA"/>
</dbReference>
<feature type="non-terminal residue" evidence="2">
    <location>
        <position position="1"/>
    </location>
</feature>
<proteinExistence type="predicted"/>
<feature type="region of interest" description="Disordered" evidence="1">
    <location>
        <begin position="682"/>
        <end position="730"/>
    </location>
</feature>
<feature type="region of interest" description="Disordered" evidence="1">
    <location>
        <begin position="1"/>
        <end position="53"/>
    </location>
</feature>
<feature type="compositionally biased region" description="Polar residues" evidence="1">
    <location>
        <begin position="301"/>
        <end position="313"/>
    </location>
</feature>
<feature type="compositionally biased region" description="Polar residues" evidence="1">
    <location>
        <begin position="252"/>
        <end position="262"/>
    </location>
</feature>
<dbReference type="GO" id="GO:0006405">
    <property type="term" value="P:RNA export from nucleus"/>
    <property type="evidence" value="ECO:0007669"/>
    <property type="project" value="TreeGrafter"/>
</dbReference>
<feature type="compositionally biased region" description="Low complexity" evidence="1">
    <location>
        <begin position="682"/>
        <end position="693"/>
    </location>
</feature>
<feature type="compositionally biased region" description="Low complexity" evidence="1">
    <location>
        <begin position="229"/>
        <end position="247"/>
    </location>
</feature>
<dbReference type="GO" id="GO:0008139">
    <property type="term" value="F:nuclear localization sequence binding"/>
    <property type="evidence" value="ECO:0007669"/>
    <property type="project" value="TreeGrafter"/>
</dbReference>
<feature type="compositionally biased region" description="Low complexity" evidence="1">
    <location>
        <begin position="766"/>
        <end position="781"/>
    </location>
</feature>
<feature type="region of interest" description="Disordered" evidence="1">
    <location>
        <begin position="765"/>
        <end position="810"/>
    </location>
</feature>
<dbReference type="Proteomes" id="UP000727407">
    <property type="component" value="Unassembled WGS sequence"/>
</dbReference>
<feature type="region of interest" description="Disordered" evidence="1">
    <location>
        <begin position="223"/>
        <end position="347"/>
    </location>
</feature>